<evidence type="ECO:0000256" key="8">
    <source>
        <dbReference type="SAM" id="MobiDB-lite"/>
    </source>
</evidence>
<dbReference type="SUPFAM" id="SSF103088">
    <property type="entry name" value="OmpA-like"/>
    <property type="match status" value="1"/>
</dbReference>
<dbReference type="PANTHER" id="PTHR30329">
    <property type="entry name" value="STATOR ELEMENT OF FLAGELLAR MOTOR COMPLEX"/>
    <property type="match status" value="1"/>
</dbReference>
<keyword evidence="5 9" id="KW-1133">Transmembrane helix</keyword>
<feature type="domain" description="OmpA-like" evidence="10">
    <location>
        <begin position="133"/>
        <end position="255"/>
    </location>
</feature>
<comment type="caution">
    <text evidence="11">The sequence shown here is derived from an EMBL/GenBank/DDBJ whole genome shotgun (WGS) entry which is preliminary data.</text>
</comment>
<feature type="region of interest" description="Disordered" evidence="8">
    <location>
        <begin position="77"/>
        <end position="100"/>
    </location>
</feature>
<dbReference type="GO" id="GO:0005886">
    <property type="term" value="C:plasma membrane"/>
    <property type="evidence" value="ECO:0007669"/>
    <property type="project" value="UniProtKB-SubCell"/>
</dbReference>
<dbReference type="Pfam" id="PF13677">
    <property type="entry name" value="MotB_plug"/>
    <property type="match status" value="1"/>
</dbReference>
<feature type="transmembrane region" description="Helical" evidence="9">
    <location>
        <begin position="21"/>
        <end position="41"/>
    </location>
</feature>
<dbReference type="EMBL" id="QXJM01000039">
    <property type="protein sequence ID" value="RIE02122.1"/>
    <property type="molecule type" value="Genomic_DNA"/>
</dbReference>
<organism evidence="11 12">
    <name type="scientific">Cohnella faecalis</name>
    <dbReference type="NCBI Taxonomy" id="2315694"/>
    <lineage>
        <taxon>Bacteria</taxon>
        <taxon>Bacillati</taxon>
        <taxon>Bacillota</taxon>
        <taxon>Bacilli</taxon>
        <taxon>Bacillales</taxon>
        <taxon>Paenibacillaceae</taxon>
        <taxon>Cohnella</taxon>
    </lineage>
</organism>
<keyword evidence="4 9" id="KW-0812">Transmembrane</keyword>
<gene>
    <name evidence="11" type="ORF">D3H35_15295</name>
</gene>
<dbReference type="InterPro" id="IPR036737">
    <property type="entry name" value="OmpA-like_sf"/>
</dbReference>
<keyword evidence="12" id="KW-1185">Reference proteome</keyword>
<comment type="subcellular location">
    <subcellularLocation>
        <location evidence="1">Cell membrane</location>
        <topology evidence="1">Single-pass membrane protein</topology>
    </subcellularLocation>
</comment>
<evidence type="ECO:0000313" key="12">
    <source>
        <dbReference type="Proteomes" id="UP000266340"/>
    </source>
</evidence>
<evidence type="ECO:0000259" key="10">
    <source>
        <dbReference type="PROSITE" id="PS51123"/>
    </source>
</evidence>
<evidence type="ECO:0000256" key="6">
    <source>
        <dbReference type="ARBA" id="ARBA00023136"/>
    </source>
</evidence>
<reference evidence="11 12" key="1">
    <citation type="submission" date="2018-09" db="EMBL/GenBank/DDBJ databases">
        <title>Cohnella cavernae sp. nov., isolated from a karst cave.</title>
        <authorList>
            <person name="Zhu H."/>
        </authorList>
    </citation>
    <scope>NUCLEOTIDE SEQUENCE [LARGE SCALE GENOMIC DNA]</scope>
    <source>
        <strain evidence="11 12">K2E09-144</strain>
    </source>
</reference>
<dbReference type="InterPro" id="IPR025713">
    <property type="entry name" value="MotB-like_N_dom"/>
</dbReference>
<dbReference type="Gene3D" id="3.30.1330.60">
    <property type="entry name" value="OmpA-like domain"/>
    <property type="match status" value="1"/>
</dbReference>
<evidence type="ECO:0000256" key="3">
    <source>
        <dbReference type="ARBA" id="ARBA00022475"/>
    </source>
</evidence>
<dbReference type="AlphaFoldDB" id="A0A398CJ37"/>
<keyword evidence="11" id="KW-0969">Cilium</keyword>
<keyword evidence="3" id="KW-1003">Cell membrane</keyword>
<protein>
    <submittedName>
        <fullName evidence="11">Flagellar motor protein</fullName>
    </submittedName>
</protein>
<evidence type="ECO:0000256" key="5">
    <source>
        <dbReference type="ARBA" id="ARBA00022989"/>
    </source>
</evidence>
<keyword evidence="11" id="KW-0282">Flagellum</keyword>
<proteinExistence type="inferred from homology"/>
<dbReference type="OrthoDB" id="9815217at2"/>
<dbReference type="Pfam" id="PF00691">
    <property type="entry name" value="OmpA"/>
    <property type="match status" value="1"/>
</dbReference>
<dbReference type="PANTHER" id="PTHR30329:SF21">
    <property type="entry name" value="LIPOPROTEIN YIAD-RELATED"/>
    <property type="match status" value="1"/>
</dbReference>
<evidence type="ECO:0000256" key="4">
    <source>
        <dbReference type="ARBA" id="ARBA00022692"/>
    </source>
</evidence>
<dbReference type="InterPro" id="IPR006665">
    <property type="entry name" value="OmpA-like"/>
</dbReference>
<dbReference type="CDD" id="cd07185">
    <property type="entry name" value="OmpA_C-like"/>
    <property type="match status" value="1"/>
</dbReference>
<accession>A0A398CJ37</accession>
<name>A0A398CJ37_9BACL</name>
<sequence>MPRRGKRRRNGASHENHERWLITYADLITLLLIFFVVLYAMSQIDVKKYDTLAESLTHQFRKADSVVELGTGITGAVDRSKYETPPPSATPSDDPQRDEDRIKEQELQDLLKIIQQYVKTNHLEQQVFVEDTPKGIAIRLSDVFLFDLGKADLKKPALPILDRLSSLFDKLDTTISIQGHTDNLPIQAGGSFQDNWGLSAGRALSVLRYFVDTRKVVEDKFEVAGYADTRPIAKNDSEANRQKNRRVEILVLRQATSNEG</sequence>
<dbReference type="InterPro" id="IPR050330">
    <property type="entry name" value="Bact_OuterMem_StrucFunc"/>
</dbReference>
<dbReference type="RefSeq" id="WP_119150161.1">
    <property type="nucleotide sequence ID" value="NZ_JBHSOV010000009.1"/>
</dbReference>
<evidence type="ECO:0000256" key="2">
    <source>
        <dbReference type="ARBA" id="ARBA00008914"/>
    </source>
</evidence>
<evidence type="ECO:0000313" key="11">
    <source>
        <dbReference type="EMBL" id="RIE02122.1"/>
    </source>
</evidence>
<evidence type="ECO:0000256" key="9">
    <source>
        <dbReference type="SAM" id="Phobius"/>
    </source>
</evidence>
<keyword evidence="11" id="KW-0966">Cell projection</keyword>
<comment type="similarity">
    <text evidence="2">Belongs to the MotB family.</text>
</comment>
<keyword evidence="6 7" id="KW-0472">Membrane</keyword>
<evidence type="ECO:0000256" key="1">
    <source>
        <dbReference type="ARBA" id="ARBA00004162"/>
    </source>
</evidence>
<dbReference type="Proteomes" id="UP000266340">
    <property type="component" value="Unassembled WGS sequence"/>
</dbReference>
<evidence type="ECO:0000256" key="7">
    <source>
        <dbReference type="PROSITE-ProRule" id="PRU00473"/>
    </source>
</evidence>
<dbReference type="PROSITE" id="PS51123">
    <property type="entry name" value="OMPA_2"/>
    <property type="match status" value="1"/>
</dbReference>